<dbReference type="SUPFAM" id="SSF53187">
    <property type="entry name" value="Zn-dependent exopeptidases"/>
    <property type="match status" value="1"/>
</dbReference>
<feature type="domain" description="Peptidase M14" evidence="13">
    <location>
        <begin position="129"/>
        <end position="416"/>
    </location>
</feature>
<dbReference type="GO" id="GO:0006508">
    <property type="term" value="P:proteolysis"/>
    <property type="evidence" value="ECO:0007669"/>
    <property type="project" value="UniProtKB-KW"/>
</dbReference>
<keyword evidence="9" id="KW-0482">Metalloprotease</keyword>
<dbReference type="GO" id="GO:0004181">
    <property type="term" value="F:metallocarboxypeptidase activity"/>
    <property type="evidence" value="ECO:0007669"/>
    <property type="project" value="InterPro"/>
</dbReference>
<dbReference type="CDD" id="cd03860">
    <property type="entry name" value="M14_CP_A-B_like"/>
    <property type="match status" value="1"/>
</dbReference>
<dbReference type="PROSITE" id="PS52035">
    <property type="entry name" value="PEPTIDASE_M14"/>
    <property type="match status" value="1"/>
</dbReference>
<dbReference type="PANTHER" id="PTHR11705:SF91">
    <property type="entry name" value="FI01817P-RELATED"/>
    <property type="match status" value="1"/>
</dbReference>
<evidence type="ECO:0000256" key="11">
    <source>
        <dbReference type="PROSITE-ProRule" id="PRU01379"/>
    </source>
</evidence>
<organism evidence="14 15">
    <name type="scientific">Halocaridina rubra</name>
    <name type="common">Hawaiian red shrimp</name>
    <dbReference type="NCBI Taxonomy" id="373956"/>
    <lineage>
        <taxon>Eukaryota</taxon>
        <taxon>Metazoa</taxon>
        <taxon>Ecdysozoa</taxon>
        <taxon>Arthropoda</taxon>
        <taxon>Crustacea</taxon>
        <taxon>Multicrustacea</taxon>
        <taxon>Malacostraca</taxon>
        <taxon>Eumalacostraca</taxon>
        <taxon>Eucarida</taxon>
        <taxon>Decapoda</taxon>
        <taxon>Pleocyemata</taxon>
        <taxon>Caridea</taxon>
        <taxon>Atyoidea</taxon>
        <taxon>Atyidae</taxon>
        <taxon>Halocaridina</taxon>
    </lineage>
</organism>
<evidence type="ECO:0000256" key="1">
    <source>
        <dbReference type="ARBA" id="ARBA00001947"/>
    </source>
</evidence>
<comment type="similarity">
    <text evidence="2 11">Belongs to the peptidase M14 family.</text>
</comment>
<evidence type="ECO:0000313" key="15">
    <source>
        <dbReference type="Proteomes" id="UP001381693"/>
    </source>
</evidence>
<dbReference type="GO" id="GO:0008270">
    <property type="term" value="F:zinc ion binding"/>
    <property type="evidence" value="ECO:0007669"/>
    <property type="project" value="InterPro"/>
</dbReference>
<evidence type="ECO:0000256" key="12">
    <source>
        <dbReference type="SAM" id="SignalP"/>
    </source>
</evidence>
<keyword evidence="3" id="KW-0121">Carboxypeptidase</keyword>
<feature type="signal peptide" evidence="12">
    <location>
        <begin position="1"/>
        <end position="21"/>
    </location>
</feature>
<dbReference type="SUPFAM" id="SSF54897">
    <property type="entry name" value="Protease propeptides/inhibitors"/>
    <property type="match status" value="1"/>
</dbReference>
<dbReference type="InterPro" id="IPR036990">
    <property type="entry name" value="M14A-like_propep"/>
</dbReference>
<keyword evidence="10" id="KW-1015">Disulfide bond</keyword>
<dbReference type="AlphaFoldDB" id="A0AAN8XCA2"/>
<keyword evidence="15" id="KW-1185">Reference proteome</keyword>
<evidence type="ECO:0000256" key="3">
    <source>
        <dbReference type="ARBA" id="ARBA00022645"/>
    </source>
</evidence>
<dbReference type="PANTHER" id="PTHR11705">
    <property type="entry name" value="PROTEASE FAMILY M14 CARBOXYPEPTIDASE A,B"/>
    <property type="match status" value="1"/>
</dbReference>
<comment type="caution">
    <text evidence="14">The sequence shown here is derived from an EMBL/GenBank/DDBJ whole genome shotgun (WGS) entry which is preliminary data.</text>
</comment>
<comment type="cofactor">
    <cofactor evidence="1">
        <name>Zn(2+)</name>
        <dbReference type="ChEBI" id="CHEBI:29105"/>
    </cofactor>
</comment>
<evidence type="ECO:0000256" key="8">
    <source>
        <dbReference type="ARBA" id="ARBA00022833"/>
    </source>
</evidence>
<proteinExistence type="inferred from homology"/>
<reference evidence="14 15" key="1">
    <citation type="submission" date="2023-11" db="EMBL/GenBank/DDBJ databases">
        <title>Halocaridina rubra genome assembly.</title>
        <authorList>
            <person name="Smith C."/>
        </authorList>
    </citation>
    <scope>NUCLEOTIDE SEQUENCE [LARGE SCALE GENOMIC DNA]</scope>
    <source>
        <strain evidence="14">EP-1</strain>
        <tissue evidence="14">Whole</tissue>
    </source>
</reference>
<accession>A0AAN8XCA2</accession>
<evidence type="ECO:0000259" key="13">
    <source>
        <dbReference type="PROSITE" id="PS52035"/>
    </source>
</evidence>
<dbReference type="PRINTS" id="PR00765">
    <property type="entry name" value="CRBOXYPTASEA"/>
</dbReference>
<evidence type="ECO:0000256" key="6">
    <source>
        <dbReference type="ARBA" id="ARBA00022729"/>
    </source>
</evidence>
<evidence type="ECO:0000256" key="7">
    <source>
        <dbReference type="ARBA" id="ARBA00022801"/>
    </source>
</evidence>
<sequence length="417" mass="47615">MTRLLWLVELLLAIVASNVSASNYRELVGHQIWKLDSRMKSKMPSQMMSEGLLDILDHSGPSNQVRVMPKHVETVNKIFKNEGITYEVIIDDLAAYFESEELKDRARRDVTEEQEACTESRCTKPLKTQYMTFQQMEWYLQNLNDSQHRKIDISSIGKSHENRDIWLVHIKSDNASARSVWVEGGLHAREWISPAVAFGLIDNILNNEEMTSNFDFFIAPMVNPDGYEYSWTNDRMWRKNRRDNEGRCDGVDLNRNWDFHFGVGASSYPCSETYMGPSAFSEPETQALRDAMTNRKDNLTLILSLHSYGQDLLYPWGWSHLVAAPNKEELIAAGNIFADGAKRDGGHTYSVINSAGGMYYASGATDDWALGVLKTKYVYTLELRDDGKRGFTLSTEDIDPCLKEVWNGLRKLLEHIA</sequence>
<dbReference type="Gene3D" id="3.30.70.340">
    <property type="entry name" value="Metallocarboxypeptidase-like"/>
    <property type="match status" value="1"/>
</dbReference>
<evidence type="ECO:0000256" key="5">
    <source>
        <dbReference type="ARBA" id="ARBA00022723"/>
    </source>
</evidence>
<keyword evidence="8" id="KW-0862">Zinc</keyword>
<dbReference type="Pfam" id="PF02244">
    <property type="entry name" value="Propep_M14"/>
    <property type="match status" value="1"/>
</dbReference>
<dbReference type="InterPro" id="IPR000834">
    <property type="entry name" value="Peptidase_M14"/>
</dbReference>
<dbReference type="Gene3D" id="3.40.630.10">
    <property type="entry name" value="Zn peptidases"/>
    <property type="match status" value="1"/>
</dbReference>
<evidence type="ECO:0000256" key="2">
    <source>
        <dbReference type="ARBA" id="ARBA00005988"/>
    </source>
</evidence>
<evidence type="ECO:0000256" key="9">
    <source>
        <dbReference type="ARBA" id="ARBA00023049"/>
    </source>
</evidence>
<feature type="active site" description="Proton donor/acceptor" evidence="11">
    <location>
        <position position="382"/>
    </location>
</feature>
<evidence type="ECO:0000256" key="4">
    <source>
        <dbReference type="ARBA" id="ARBA00022670"/>
    </source>
</evidence>
<name>A0AAN8XCA2_HALRR</name>
<dbReference type="InterPro" id="IPR003146">
    <property type="entry name" value="M14A_act_pep"/>
</dbReference>
<keyword evidence="4" id="KW-0645">Protease</keyword>
<protein>
    <recommendedName>
        <fullName evidence="13">Peptidase M14 domain-containing protein</fullName>
    </recommendedName>
</protein>
<dbReference type="SMART" id="SM00631">
    <property type="entry name" value="Zn_pept"/>
    <property type="match status" value="1"/>
</dbReference>
<dbReference type="Proteomes" id="UP001381693">
    <property type="component" value="Unassembled WGS sequence"/>
</dbReference>
<evidence type="ECO:0000256" key="10">
    <source>
        <dbReference type="ARBA" id="ARBA00023157"/>
    </source>
</evidence>
<keyword evidence="5" id="KW-0479">Metal-binding</keyword>
<dbReference type="FunFam" id="3.40.630.10:FF:000084">
    <property type="entry name" value="Carboxypeptidase B2"/>
    <property type="match status" value="1"/>
</dbReference>
<dbReference type="GO" id="GO:0005615">
    <property type="term" value="C:extracellular space"/>
    <property type="evidence" value="ECO:0007669"/>
    <property type="project" value="TreeGrafter"/>
</dbReference>
<evidence type="ECO:0000313" key="14">
    <source>
        <dbReference type="EMBL" id="KAK7076739.1"/>
    </source>
</evidence>
<gene>
    <name evidence="14" type="ORF">SK128_005364</name>
</gene>
<dbReference type="Pfam" id="PF00246">
    <property type="entry name" value="Peptidase_M14"/>
    <property type="match status" value="1"/>
</dbReference>
<keyword evidence="6 12" id="KW-0732">Signal</keyword>
<dbReference type="EMBL" id="JAXCGZ010009563">
    <property type="protein sequence ID" value="KAK7076739.1"/>
    <property type="molecule type" value="Genomic_DNA"/>
</dbReference>
<keyword evidence="7" id="KW-0378">Hydrolase</keyword>
<feature type="chain" id="PRO_5042969778" description="Peptidase M14 domain-containing protein" evidence="12">
    <location>
        <begin position="22"/>
        <end position="417"/>
    </location>
</feature>